<evidence type="ECO:0000256" key="10">
    <source>
        <dbReference type="ARBA" id="ARBA00023180"/>
    </source>
</evidence>
<keyword evidence="7" id="KW-0915">Sodium</keyword>
<dbReference type="Proteomes" id="UP000887561">
    <property type="component" value="Unplaced"/>
</dbReference>
<organism evidence="15 16">
    <name type="scientific">Meloidogyne javanica</name>
    <name type="common">Root-knot nematode worm</name>
    <dbReference type="NCBI Taxonomy" id="6303"/>
    <lineage>
        <taxon>Eukaryota</taxon>
        <taxon>Metazoa</taxon>
        <taxon>Ecdysozoa</taxon>
        <taxon>Nematoda</taxon>
        <taxon>Chromadorea</taxon>
        <taxon>Rhabditida</taxon>
        <taxon>Tylenchina</taxon>
        <taxon>Tylenchomorpha</taxon>
        <taxon>Tylenchoidea</taxon>
        <taxon>Meloidogynidae</taxon>
        <taxon>Meloidogyninae</taxon>
        <taxon>Meloidogyne</taxon>
        <taxon>Meloidogyne incognita group</taxon>
    </lineage>
</organism>
<evidence type="ECO:0000256" key="9">
    <source>
        <dbReference type="ARBA" id="ARBA00023136"/>
    </source>
</evidence>
<dbReference type="InterPro" id="IPR001873">
    <property type="entry name" value="ENaC"/>
</dbReference>
<evidence type="ECO:0000256" key="1">
    <source>
        <dbReference type="ARBA" id="ARBA00004141"/>
    </source>
</evidence>
<keyword evidence="8 13" id="KW-0406">Ion transport</keyword>
<evidence type="ECO:0000256" key="7">
    <source>
        <dbReference type="ARBA" id="ARBA00023053"/>
    </source>
</evidence>
<dbReference type="WBParaSite" id="scaffold29656_cov118.g20766">
    <property type="protein sequence ID" value="scaffold29656_cov118.g20766"/>
    <property type="gene ID" value="scaffold29656_cov118.g20766"/>
</dbReference>
<feature type="transmembrane region" description="Helical" evidence="14">
    <location>
        <begin position="160"/>
        <end position="179"/>
    </location>
</feature>
<evidence type="ECO:0000256" key="8">
    <source>
        <dbReference type="ARBA" id="ARBA00023065"/>
    </source>
</evidence>
<evidence type="ECO:0000256" key="13">
    <source>
        <dbReference type="RuleBase" id="RU000679"/>
    </source>
</evidence>
<evidence type="ECO:0000256" key="4">
    <source>
        <dbReference type="ARBA" id="ARBA00022461"/>
    </source>
</evidence>
<protein>
    <submittedName>
        <fullName evidence="16">Uncharacterized protein</fullName>
    </submittedName>
</protein>
<dbReference type="GO" id="GO:0005272">
    <property type="term" value="F:sodium channel activity"/>
    <property type="evidence" value="ECO:0007669"/>
    <property type="project" value="UniProtKB-KW"/>
</dbReference>
<keyword evidence="11 13" id="KW-0739">Sodium transport</keyword>
<keyword evidence="15" id="KW-1185">Reference proteome</keyword>
<keyword evidence="12 13" id="KW-0407">Ion channel</keyword>
<dbReference type="AlphaFoldDB" id="A0A915M4B3"/>
<evidence type="ECO:0000256" key="11">
    <source>
        <dbReference type="ARBA" id="ARBA00023201"/>
    </source>
</evidence>
<evidence type="ECO:0000256" key="6">
    <source>
        <dbReference type="ARBA" id="ARBA00022989"/>
    </source>
</evidence>
<comment type="subcellular location">
    <subcellularLocation>
        <location evidence="1">Membrane</location>
        <topology evidence="1">Multi-pass membrane protein</topology>
    </subcellularLocation>
</comment>
<sequence length="262" mass="30885">MIELIKLSWNQFYPCPISISIENCQRLLINGSMNINKIIALQKLERTTFYRQCTLELALTLNSTPANPICIVQFYSYAVENLLHFNKTLTKLRRHGTELLMNLQNNFTLPDKECQQRKIKELKELLNTKVLRPPSNSSNWNNQWMDTFNKFLQEHTAMRMLNDFLTARMSLITVYYRGLTYQRIIYRDGYTLWELMSDVGGVLGLYFGLTIITVYELAVFLTLVDREPAEAHRPPPARQFTRRLLYKNENFLKNERLVPTIF</sequence>
<proteinExistence type="inferred from homology"/>
<evidence type="ECO:0000313" key="16">
    <source>
        <dbReference type="WBParaSite" id="scaffold29656_cov118.g20766"/>
    </source>
</evidence>
<dbReference type="GO" id="GO:0016020">
    <property type="term" value="C:membrane"/>
    <property type="evidence" value="ECO:0007669"/>
    <property type="project" value="UniProtKB-SubCell"/>
</dbReference>
<keyword evidence="6 14" id="KW-1133">Transmembrane helix</keyword>
<evidence type="ECO:0000256" key="5">
    <source>
        <dbReference type="ARBA" id="ARBA00022692"/>
    </source>
</evidence>
<evidence type="ECO:0000256" key="3">
    <source>
        <dbReference type="ARBA" id="ARBA00022448"/>
    </source>
</evidence>
<dbReference type="Pfam" id="PF00858">
    <property type="entry name" value="ASC"/>
    <property type="match status" value="1"/>
</dbReference>
<keyword evidence="10" id="KW-0325">Glycoprotein</keyword>
<evidence type="ECO:0000313" key="15">
    <source>
        <dbReference type="Proteomes" id="UP000887561"/>
    </source>
</evidence>
<keyword evidence="4 13" id="KW-0894">Sodium channel</keyword>
<comment type="similarity">
    <text evidence="2 13">Belongs to the amiloride-sensitive sodium channel (TC 1.A.6) family.</text>
</comment>
<feature type="transmembrane region" description="Helical" evidence="14">
    <location>
        <begin position="199"/>
        <end position="224"/>
    </location>
</feature>
<keyword evidence="3 13" id="KW-0813">Transport</keyword>
<name>A0A915M4B3_MELJA</name>
<keyword evidence="5 13" id="KW-0812">Transmembrane</keyword>
<keyword evidence="9 14" id="KW-0472">Membrane</keyword>
<dbReference type="Gene3D" id="1.10.287.770">
    <property type="entry name" value="YojJ-like"/>
    <property type="match status" value="1"/>
</dbReference>
<evidence type="ECO:0000256" key="2">
    <source>
        <dbReference type="ARBA" id="ARBA00007193"/>
    </source>
</evidence>
<accession>A0A915M4B3</accession>
<evidence type="ECO:0000256" key="12">
    <source>
        <dbReference type="ARBA" id="ARBA00023303"/>
    </source>
</evidence>
<evidence type="ECO:0000256" key="14">
    <source>
        <dbReference type="SAM" id="Phobius"/>
    </source>
</evidence>
<reference evidence="16" key="1">
    <citation type="submission" date="2022-11" db="UniProtKB">
        <authorList>
            <consortium name="WormBaseParasite"/>
        </authorList>
    </citation>
    <scope>IDENTIFICATION</scope>
</reference>